<feature type="compositionally biased region" description="Basic residues" evidence="1">
    <location>
        <begin position="216"/>
        <end position="229"/>
    </location>
</feature>
<sequence length="237" mass="26545">MQAEGAKAGVLGGSCRIGVRIPPFNPDDPELWFAQLEGQFTLSSISADATKFYYVLSQLEPQHAAEGRVHLIVSPPAANKFDTLKMELIRRLSASQERKIKQLLMHEEIGDRKPTQFLRHLQHLAGANVPSEFIRTMWASRLPTHLQTCIAAQQMKMSLEDLAELADRVNDVFPTTILANSPILAQVASYNKASILTRTVTELSQKVEAMSMELRRRSRSRSNGSRRKYAPPFTLTS</sequence>
<organism evidence="3 4">
    <name type="scientific">Parnassius mnemosyne</name>
    <name type="common">clouded apollo</name>
    <dbReference type="NCBI Taxonomy" id="213953"/>
    <lineage>
        <taxon>Eukaryota</taxon>
        <taxon>Metazoa</taxon>
        <taxon>Ecdysozoa</taxon>
        <taxon>Arthropoda</taxon>
        <taxon>Hexapoda</taxon>
        <taxon>Insecta</taxon>
        <taxon>Pterygota</taxon>
        <taxon>Neoptera</taxon>
        <taxon>Endopterygota</taxon>
        <taxon>Lepidoptera</taxon>
        <taxon>Glossata</taxon>
        <taxon>Ditrysia</taxon>
        <taxon>Papilionoidea</taxon>
        <taxon>Papilionidae</taxon>
        <taxon>Parnassiinae</taxon>
        <taxon>Parnassini</taxon>
        <taxon>Parnassius</taxon>
        <taxon>Driopa</taxon>
    </lineage>
</organism>
<feature type="region of interest" description="Disordered" evidence="1">
    <location>
        <begin position="211"/>
        <end position="237"/>
    </location>
</feature>
<protein>
    <recommendedName>
        <fullName evidence="2">DUF7041 domain-containing protein</fullName>
    </recommendedName>
</protein>
<evidence type="ECO:0000259" key="2">
    <source>
        <dbReference type="Pfam" id="PF23055"/>
    </source>
</evidence>
<dbReference type="Pfam" id="PF23055">
    <property type="entry name" value="DUF7041"/>
    <property type="match status" value="1"/>
</dbReference>
<evidence type="ECO:0000313" key="3">
    <source>
        <dbReference type="EMBL" id="CAK1586336.1"/>
    </source>
</evidence>
<comment type="caution">
    <text evidence="3">The sequence shown here is derived from an EMBL/GenBank/DDBJ whole genome shotgun (WGS) entry which is preliminary data.</text>
</comment>
<evidence type="ECO:0000313" key="4">
    <source>
        <dbReference type="Proteomes" id="UP001314205"/>
    </source>
</evidence>
<dbReference type="PANTHER" id="PTHR33327:SF3">
    <property type="entry name" value="RNA-DIRECTED DNA POLYMERASE"/>
    <property type="match status" value="1"/>
</dbReference>
<proteinExistence type="predicted"/>
<dbReference type="InterPro" id="IPR055469">
    <property type="entry name" value="DUF7041"/>
</dbReference>
<feature type="domain" description="DUF7041" evidence="2">
    <location>
        <begin position="21"/>
        <end position="104"/>
    </location>
</feature>
<dbReference type="EMBL" id="CAVLGL010000080">
    <property type="protein sequence ID" value="CAK1586336.1"/>
    <property type="molecule type" value="Genomic_DNA"/>
</dbReference>
<evidence type="ECO:0000256" key="1">
    <source>
        <dbReference type="SAM" id="MobiDB-lite"/>
    </source>
</evidence>
<gene>
    <name evidence="3" type="ORF">PARMNEM_LOCUS7301</name>
</gene>
<dbReference type="AlphaFoldDB" id="A0AAV1KX14"/>
<dbReference type="PANTHER" id="PTHR33327">
    <property type="entry name" value="ENDONUCLEASE"/>
    <property type="match status" value="1"/>
</dbReference>
<reference evidence="3 4" key="1">
    <citation type="submission" date="2023-11" db="EMBL/GenBank/DDBJ databases">
        <authorList>
            <person name="Hedman E."/>
            <person name="Englund M."/>
            <person name="Stromberg M."/>
            <person name="Nyberg Akerstrom W."/>
            <person name="Nylinder S."/>
            <person name="Jareborg N."/>
            <person name="Kallberg Y."/>
            <person name="Kronander E."/>
        </authorList>
    </citation>
    <scope>NUCLEOTIDE SEQUENCE [LARGE SCALE GENOMIC DNA]</scope>
</reference>
<dbReference type="Proteomes" id="UP001314205">
    <property type="component" value="Unassembled WGS sequence"/>
</dbReference>
<accession>A0AAV1KX14</accession>
<keyword evidence="4" id="KW-1185">Reference proteome</keyword>
<name>A0AAV1KX14_9NEOP</name>